<feature type="compositionally biased region" description="Pro residues" evidence="1">
    <location>
        <begin position="162"/>
        <end position="175"/>
    </location>
</feature>
<feature type="region of interest" description="Disordered" evidence="1">
    <location>
        <begin position="1"/>
        <end position="290"/>
    </location>
</feature>
<feature type="compositionally biased region" description="Basic residues" evidence="1">
    <location>
        <begin position="595"/>
        <end position="609"/>
    </location>
</feature>
<dbReference type="Proteomes" id="UP000807469">
    <property type="component" value="Unassembled WGS sequence"/>
</dbReference>
<feature type="compositionally biased region" description="Basic and acidic residues" evidence="1">
    <location>
        <begin position="86"/>
        <end position="99"/>
    </location>
</feature>
<evidence type="ECO:0000313" key="3">
    <source>
        <dbReference type="Proteomes" id="UP000807469"/>
    </source>
</evidence>
<evidence type="ECO:0000256" key="1">
    <source>
        <dbReference type="SAM" id="MobiDB-lite"/>
    </source>
</evidence>
<feature type="region of interest" description="Disordered" evidence="1">
    <location>
        <begin position="543"/>
        <end position="609"/>
    </location>
</feature>
<feature type="compositionally biased region" description="Pro residues" evidence="1">
    <location>
        <begin position="142"/>
        <end position="152"/>
    </location>
</feature>
<proteinExistence type="predicted"/>
<accession>A0A9P6D800</accession>
<feature type="compositionally biased region" description="Polar residues" evidence="1">
    <location>
        <begin position="551"/>
        <end position="560"/>
    </location>
</feature>
<feature type="compositionally biased region" description="Pro residues" evidence="1">
    <location>
        <begin position="252"/>
        <end position="275"/>
    </location>
</feature>
<organism evidence="2 3">
    <name type="scientific">Pholiota conissans</name>
    <dbReference type="NCBI Taxonomy" id="109636"/>
    <lineage>
        <taxon>Eukaryota</taxon>
        <taxon>Fungi</taxon>
        <taxon>Dikarya</taxon>
        <taxon>Basidiomycota</taxon>
        <taxon>Agaricomycotina</taxon>
        <taxon>Agaricomycetes</taxon>
        <taxon>Agaricomycetidae</taxon>
        <taxon>Agaricales</taxon>
        <taxon>Agaricineae</taxon>
        <taxon>Strophariaceae</taxon>
        <taxon>Pholiota</taxon>
    </lineage>
</organism>
<sequence length="609" mass="67857">MQGRDPPPHVAMDYAPKSQGWANDDPNLPRQPKYQGNPKPVPIERERERPQPPTPSYAQDYRNNGPGPRSQDRGRPDYPSQMPPKLDTRMDVDPRDLVNTRHALSPRSARNQRGRMDDIDSLPEGPRSARPLQERQERPYHAPAPPVAPPLNPRYENVPPSGFQPPPPPPPPPPRRSGYQGERFNDNRDTRDNRSGWRDNQRDKQRENQPRVGYPDRNNPPPRRDFRGRPDDGGRPPAVSGANTMPIGSRKVPPPDVPTGPPSLPPNGFPMPPPAAFGFNPDARPPSSTLINPVKAQALELNTRIPNRPAFDQPRSAHPPESAKLAAPPALPDQQLTINTETEKSKRRVSRFSPLIPKVNEQQERIVQPPSNAVAAEELDRGHATPPPISRNSSTISFKEHGSAQPSVHGRSSSSPRTPPPVPSDRHEERSFSSRFSDEVSREDLSRRMSSTRDTLSPTSPRMAGSEQGADLPASLSRRMIGEKPPRHRKYSSQFKVPEDLVQAEVTIATEYVQVVQDNSLKDRLDSANSQRRGSLLDRLSLGNDNAHSAADSSDVQPQSLRDRLVPSKRDRDDMMEANDQGPAYDAEDGNDNKRVKRRATKGKRGGRR</sequence>
<name>A0A9P6D800_9AGAR</name>
<feature type="region of interest" description="Disordered" evidence="1">
    <location>
        <begin position="307"/>
        <end position="494"/>
    </location>
</feature>
<protein>
    <submittedName>
        <fullName evidence="2">Uncharacterized protein</fullName>
    </submittedName>
</protein>
<keyword evidence="3" id="KW-1185">Reference proteome</keyword>
<feature type="compositionally biased region" description="Basic and acidic residues" evidence="1">
    <location>
        <begin position="561"/>
        <end position="575"/>
    </location>
</feature>
<feature type="compositionally biased region" description="Basic and acidic residues" evidence="1">
    <location>
        <begin position="424"/>
        <end position="447"/>
    </location>
</feature>
<dbReference type="OrthoDB" id="548295at2759"/>
<gene>
    <name evidence="2" type="ORF">BDN70DRAFT_240597</name>
</gene>
<feature type="compositionally biased region" description="Basic and acidic residues" evidence="1">
    <location>
        <begin position="183"/>
        <end position="209"/>
    </location>
</feature>
<dbReference type="EMBL" id="MU155131">
    <property type="protein sequence ID" value="KAF9486265.1"/>
    <property type="molecule type" value="Genomic_DNA"/>
</dbReference>
<reference evidence="2" key="1">
    <citation type="submission" date="2020-11" db="EMBL/GenBank/DDBJ databases">
        <authorList>
            <consortium name="DOE Joint Genome Institute"/>
            <person name="Ahrendt S."/>
            <person name="Riley R."/>
            <person name="Andreopoulos W."/>
            <person name="Labutti K."/>
            <person name="Pangilinan J."/>
            <person name="Ruiz-Duenas F.J."/>
            <person name="Barrasa J.M."/>
            <person name="Sanchez-Garcia M."/>
            <person name="Camarero S."/>
            <person name="Miyauchi S."/>
            <person name="Serrano A."/>
            <person name="Linde D."/>
            <person name="Babiker R."/>
            <person name="Drula E."/>
            <person name="Ayuso-Fernandez I."/>
            <person name="Pacheco R."/>
            <person name="Padilla G."/>
            <person name="Ferreira P."/>
            <person name="Barriuso J."/>
            <person name="Kellner H."/>
            <person name="Castanera R."/>
            <person name="Alfaro M."/>
            <person name="Ramirez L."/>
            <person name="Pisabarro A.G."/>
            <person name="Kuo A."/>
            <person name="Tritt A."/>
            <person name="Lipzen A."/>
            <person name="He G."/>
            <person name="Yan M."/>
            <person name="Ng V."/>
            <person name="Cullen D."/>
            <person name="Martin F."/>
            <person name="Rosso M.-N."/>
            <person name="Henrissat B."/>
            <person name="Hibbett D."/>
            <person name="Martinez A.T."/>
            <person name="Grigoriev I.V."/>
        </authorList>
    </citation>
    <scope>NUCLEOTIDE SEQUENCE</scope>
    <source>
        <strain evidence="2">CIRM-BRFM 674</strain>
    </source>
</reference>
<evidence type="ECO:0000313" key="2">
    <source>
        <dbReference type="EMBL" id="KAF9486265.1"/>
    </source>
</evidence>
<dbReference type="AlphaFoldDB" id="A0A9P6D800"/>
<comment type="caution">
    <text evidence="2">The sequence shown here is derived from an EMBL/GenBank/DDBJ whole genome shotgun (WGS) entry which is preliminary data.</text>
</comment>
<feature type="compositionally biased region" description="Basic and acidic residues" evidence="1">
    <location>
        <begin position="222"/>
        <end position="234"/>
    </location>
</feature>
<feature type="compositionally biased region" description="Polar residues" evidence="1">
    <location>
        <begin position="448"/>
        <end position="460"/>
    </location>
</feature>